<sequence>MHVVNRALTGSNGSAIARRVAAARTLLFVPGSRPDRFDKAVASGADAVILDLEDAVATADKVTARHAVADWLGDGNAAVVRVNAPDSAYWAEDVEAICGADAVIMVPKAEDVDQVRALAAEVAVIALIETSRGVLGAERVCAVPGVIRAALGHIDLAAELGVDPDDRTAFAMARSTLVLASAAAGLAPPLDGVTTDLSAEDVLSSDVRHAKSLGFGGKLCIHPSQVAVAAATLRPSAVEVAWAESVVAALPSGGGAAQVNGRMVDPPVLARARRILAVG</sequence>
<keyword evidence="6" id="KW-1185">Reference proteome</keyword>
<dbReference type="PIRSF" id="PIRSF015582">
    <property type="entry name" value="Cit_lyase_B"/>
    <property type="match status" value="1"/>
</dbReference>
<accession>A0ABP9KM80</accession>
<dbReference type="PANTHER" id="PTHR32308">
    <property type="entry name" value="LYASE BETA SUBUNIT, PUTATIVE (AFU_ORTHOLOGUE AFUA_4G13030)-RELATED"/>
    <property type="match status" value="1"/>
</dbReference>
<protein>
    <submittedName>
        <fullName evidence="5">CoA ester lyase</fullName>
    </submittedName>
</protein>
<comment type="caution">
    <text evidence="5">The sequence shown here is derived from an EMBL/GenBank/DDBJ whole genome shotgun (WGS) entry which is preliminary data.</text>
</comment>
<dbReference type="EMBL" id="BAABJM010000004">
    <property type="protein sequence ID" value="GAA5060319.1"/>
    <property type="molecule type" value="Genomic_DNA"/>
</dbReference>
<dbReference type="Gene3D" id="3.20.20.60">
    <property type="entry name" value="Phosphoenolpyruvate-binding domains"/>
    <property type="match status" value="1"/>
</dbReference>
<dbReference type="InterPro" id="IPR015813">
    <property type="entry name" value="Pyrv/PenolPyrv_kinase-like_dom"/>
</dbReference>
<keyword evidence="2" id="KW-0479">Metal-binding</keyword>
<evidence type="ECO:0000313" key="6">
    <source>
        <dbReference type="Proteomes" id="UP001500603"/>
    </source>
</evidence>
<dbReference type="InterPro" id="IPR040442">
    <property type="entry name" value="Pyrv_kinase-like_dom_sf"/>
</dbReference>
<dbReference type="RefSeq" id="WP_345497234.1">
    <property type="nucleotide sequence ID" value="NZ_BAABJM010000004.1"/>
</dbReference>
<comment type="cofactor">
    <cofactor evidence="1">
        <name>Mg(2+)</name>
        <dbReference type="ChEBI" id="CHEBI:18420"/>
    </cofactor>
</comment>
<evidence type="ECO:0000259" key="4">
    <source>
        <dbReference type="Pfam" id="PF03328"/>
    </source>
</evidence>
<gene>
    <name evidence="5" type="ORF">GCM10023318_41600</name>
</gene>
<dbReference type="InterPro" id="IPR005000">
    <property type="entry name" value="Aldolase/citrate-lyase_domain"/>
</dbReference>
<dbReference type="Proteomes" id="UP001500603">
    <property type="component" value="Unassembled WGS sequence"/>
</dbReference>
<dbReference type="Pfam" id="PF03328">
    <property type="entry name" value="HpcH_HpaI"/>
    <property type="match status" value="1"/>
</dbReference>
<dbReference type="GO" id="GO:0016829">
    <property type="term" value="F:lyase activity"/>
    <property type="evidence" value="ECO:0007669"/>
    <property type="project" value="UniProtKB-KW"/>
</dbReference>
<dbReference type="PANTHER" id="PTHR32308:SF10">
    <property type="entry name" value="CITRATE LYASE SUBUNIT BETA"/>
    <property type="match status" value="1"/>
</dbReference>
<dbReference type="InterPro" id="IPR011206">
    <property type="entry name" value="Citrate_lyase_beta/mcl1/mcl2"/>
</dbReference>
<organism evidence="5 6">
    <name type="scientific">Nocardia callitridis</name>
    <dbReference type="NCBI Taxonomy" id="648753"/>
    <lineage>
        <taxon>Bacteria</taxon>
        <taxon>Bacillati</taxon>
        <taxon>Actinomycetota</taxon>
        <taxon>Actinomycetes</taxon>
        <taxon>Mycobacteriales</taxon>
        <taxon>Nocardiaceae</taxon>
        <taxon>Nocardia</taxon>
    </lineage>
</organism>
<proteinExistence type="predicted"/>
<name>A0ABP9KM80_9NOCA</name>
<feature type="domain" description="HpcH/HpaI aldolase/citrate lyase" evidence="4">
    <location>
        <begin position="24"/>
        <end position="223"/>
    </location>
</feature>
<keyword evidence="3" id="KW-0460">Magnesium</keyword>
<evidence type="ECO:0000256" key="3">
    <source>
        <dbReference type="ARBA" id="ARBA00022842"/>
    </source>
</evidence>
<evidence type="ECO:0000313" key="5">
    <source>
        <dbReference type="EMBL" id="GAA5060319.1"/>
    </source>
</evidence>
<dbReference type="SUPFAM" id="SSF51621">
    <property type="entry name" value="Phosphoenolpyruvate/pyruvate domain"/>
    <property type="match status" value="1"/>
</dbReference>
<evidence type="ECO:0000256" key="2">
    <source>
        <dbReference type="ARBA" id="ARBA00022723"/>
    </source>
</evidence>
<keyword evidence="5" id="KW-0456">Lyase</keyword>
<reference evidence="6" key="1">
    <citation type="journal article" date="2019" name="Int. J. Syst. Evol. Microbiol.">
        <title>The Global Catalogue of Microorganisms (GCM) 10K type strain sequencing project: providing services to taxonomists for standard genome sequencing and annotation.</title>
        <authorList>
            <consortium name="The Broad Institute Genomics Platform"/>
            <consortium name="The Broad Institute Genome Sequencing Center for Infectious Disease"/>
            <person name="Wu L."/>
            <person name="Ma J."/>
        </authorList>
    </citation>
    <scope>NUCLEOTIDE SEQUENCE [LARGE SCALE GENOMIC DNA]</scope>
    <source>
        <strain evidence="6">JCM 18298</strain>
    </source>
</reference>
<evidence type="ECO:0000256" key="1">
    <source>
        <dbReference type="ARBA" id="ARBA00001946"/>
    </source>
</evidence>